<evidence type="ECO:0000256" key="1">
    <source>
        <dbReference type="ARBA" id="ARBA00004514"/>
    </source>
</evidence>
<keyword evidence="7" id="KW-0969">Cilium</keyword>
<evidence type="ECO:0000256" key="6">
    <source>
        <dbReference type="PIRNR" id="PIRNR039090"/>
    </source>
</evidence>
<sequence>MSLKGINAYKKGSLKQDVANADPHKLTLMLYQGALDRIAYAKGAMGRNDYVQKSEYITRASSILIHLRDTLDLDVGGEISENLFALYNYMINLLTEAHVQNNQNALDEVSSLLTPIRDAWLEIPAEAKEEAYRMQREKKQAL</sequence>
<dbReference type="PANTHER" id="PTHR34773:SF1">
    <property type="entry name" value="FLAGELLAR SECRETION CHAPERONE FLIS"/>
    <property type="match status" value="1"/>
</dbReference>
<dbReference type="InterPro" id="IPR003713">
    <property type="entry name" value="FliS"/>
</dbReference>
<dbReference type="PANTHER" id="PTHR34773">
    <property type="entry name" value="FLAGELLAR SECRETION CHAPERONE FLIS"/>
    <property type="match status" value="1"/>
</dbReference>
<dbReference type="InterPro" id="IPR036584">
    <property type="entry name" value="FliS_sf"/>
</dbReference>
<evidence type="ECO:0000256" key="4">
    <source>
        <dbReference type="ARBA" id="ARBA00022795"/>
    </source>
</evidence>
<keyword evidence="4 6" id="KW-1005">Bacterial flagellum biogenesis</keyword>
<comment type="caution">
    <text evidence="7">The sequence shown here is derived from an EMBL/GenBank/DDBJ whole genome shotgun (WGS) entry which is preliminary data.</text>
</comment>
<dbReference type="PIRSF" id="PIRSF039090">
    <property type="entry name" value="Flis"/>
    <property type="match status" value="1"/>
</dbReference>
<dbReference type="EMBL" id="JAAAWN010000001">
    <property type="protein sequence ID" value="NDV89853.1"/>
    <property type="molecule type" value="Genomic_DNA"/>
</dbReference>
<keyword evidence="7" id="KW-0282">Flagellum</keyword>
<keyword evidence="5" id="KW-0143">Chaperone</keyword>
<evidence type="ECO:0000256" key="2">
    <source>
        <dbReference type="ARBA" id="ARBA00008787"/>
    </source>
</evidence>
<evidence type="ECO:0000313" key="8">
    <source>
        <dbReference type="Proteomes" id="UP000470213"/>
    </source>
</evidence>
<dbReference type="NCBIfam" id="TIGR00208">
    <property type="entry name" value="fliS"/>
    <property type="match status" value="1"/>
</dbReference>
<comment type="similarity">
    <text evidence="2 6">Belongs to the FliS family.</text>
</comment>
<reference evidence="7 8" key="1">
    <citation type="submission" date="2020-01" db="EMBL/GenBank/DDBJ databases">
        <authorList>
            <person name="Chen J."/>
            <person name="Zhu S."/>
            <person name="Yang J."/>
        </authorList>
    </citation>
    <scope>NUCLEOTIDE SEQUENCE [LARGE SCALE GENOMIC DNA]</scope>
    <source>
        <strain evidence="7 8">345S023</strain>
    </source>
</reference>
<dbReference type="CDD" id="cd16098">
    <property type="entry name" value="FliS"/>
    <property type="match status" value="1"/>
</dbReference>
<comment type="subcellular location">
    <subcellularLocation>
        <location evidence="1 6">Cytoplasm</location>
        <location evidence="1 6">Cytosol</location>
    </subcellularLocation>
</comment>
<name>A0A7X5RJG2_9ALTE</name>
<dbReference type="Gene3D" id="1.20.120.340">
    <property type="entry name" value="Flagellar protein FliS"/>
    <property type="match status" value="1"/>
</dbReference>
<keyword evidence="7" id="KW-0966">Cell projection</keyword>
<keyword evidence="3 6" id="KW-0963">Cytoplasm</keyword>
<dbReference type="GO" id="GO:0044780">
    <property type="term" value="P:bacterial-type flagellum assembly"/>
    <property type="evidence" value="ECO:0007669"/>
    <property type="project" value="InterPro"/>
</dbReference>
<keyword evidence="8" id="KW-1185">Reference proteome</keyword>
<gene>
    <name evidence="7" type="primary">fliS</name>
    <name evidence="7" type="ORF">GTH32_01415</name>
</gene>
<dbReference type="AlphaFoldDB" id="A0A7X5RJG2"/>
<evidence type="ECO:0000313" key="7">
    <source>
        <dbReference type="EMBL" id="NDV89853.1"/>
    </source>
</evidence>
<dbReference type="GO" id="GO:0005829">
    <property type="term" value="C:cytosol"/>
    <property type="evidence" value="ECO:0007669"/>
    <property type="project" value="UniProtKB-SubCell"/>
</dbReference>
<dbReference type="RefSeq" id="WP_163083440.1">
    <property type="nucleotide sequence ID" value="NZ_JAAAWN010000001.1"/>
</dbReference>
<proteinExistence type="inferred from homology"/>
<evidence type="ECO:0000256" key="5">
    <source>
        <dbReference type="ARBA" id="ARBA00023186"/>
    </source>
</evidence>
<dbReference type="GO" id="GO:0071973">
    <property type="term" value="P:bacterial-type flagellum-dependent cell motility"/>
    <property type="evidence" value="ECO:0007669"/>
    <property type="project" value="TreeGrafter"/>
</dbReference>
<dbReference type="SUPFAM" id="SSF101116">
    <property type="entry name" value="Flagellar export chaperone FliS"/>
    <property type="match status" value="1"/>
</dbReference>
<organism evidence="7 8">
    <name type="scientific">Alteromonas profundi</name>
    <dbReference type="NCBI Taxonomy" id="2696062"/>
    <lineage>
        <taxon>Bacteria</taxon>
        <taxon>Pseudomonadati</taxon>
        <taxon>Pseudomonadota</taxon>
        <taxon>Gammaproteobacteria</taxon>
        <taxon>Alteromonadales</taxon>
        <taxon>Alteromonadaceae</taxon>
        <taxon>Alteromonas/Salinimonas group</taxon>
        <taxon>Alteromonas</taxon>
    </lineage>
</organism>
<dbReference type="Pfam" id="PF02561">
    <property type="entry name" value="FliS"/>
    <property type="match status" value="1"/>
</dbReference>
<protein>
    <recommendedName>
        <fullName evidence="6">Flagellar secretion chaperone FliS</fullName>
    </recommendedName>
</protein>
<dbReference type="Proteomes" id="UP000470213">
    <property type="component" value="Unassembled WGS sequence"/>
</dbReference>
<accession>A0A7X5RJG2</accession>
<evidence type="ECO:0000256" key="3">
    <source>
        <dbReference type="ARBA" id="ARBA00022490"/>
    </source>
</evidence>